<organism evidence="1 2">
    <name type="scientific">Diceros bicornis minor</name>
    <name type="common">South-central black rhinoceros</name>
    <dbReference type="NCBI Taxonomy" id="77932"/>
    <lineage>
        <taxon>Eukaryota</taxon>
        <taxon>Metazoa</taxon>
        <taxon>Chordata</taxon>
        <taxon>Craniata</taxon>
        <taxon>Vertebrata</taxon>
        <taxon>Euteleostomi</taxon>
        <taxon>Mammalia</taxon>
        <taxon>Eutheria</taxon>
        <taxon>Laurasiatheria</taxon>
        <taxon>Perissodactyla</taxon>
        <taxon>Rhinocerotidae</taxon>
        <taxon>Diceros</taxon>
    </lineage>
</organism>
<keyword evidence="2" id="KW-1185">Reference proteome</keyword>
<proteinExistence type="predicted"/>
<gene>
    <name evidence="1" type="ORF">HPG69_014593</name>
</gene>
<feature type="non-terminal residue" evidence="1">
    <location>
        <position position="145"/>
    </location>
</feature>
<protein>
    <submittedName>
        <fullName evidence="1">Uncharacterized protein</fullName>
    </submittedName>
</protein>
<accession>A0A7J7E3V8</accession>
<comment type="caution">
    <text evidence="1">The sequence shown here is derived from an EMBL/GenBank/DDBJ whole genome shotgun (WGS) entry which is preliminary data.</text>
</comment>
<dbReference type="Proteomes" id="UP000551758">
    <property type="component" value="Unassembled WGS sequence"/>
</dbReference>
<evidence type="ECO:0000313" key="1">
    <source>
        <dbReference type="EMBL" id="KAF5910361.1"/>
    </source>
</evidence>
<dbReference type="AlphaFoldDB" id="A0A7J7E3V8"/>
<reference evidence="1 2" key="1">
    <citation type="journal article" date="2020" name="Mol. Biol. Evol.">
        <title>Interspecific Gene Flow and the Evolution of Specialization in Black and White Rhinoceros.</title>
        <authorList>
            <person name="Moodley Y."/>
            <person name="Westbury M.V."/>
            <person name="Russo I.M."/>
            <person name="Gopalakrishnan S."/>
            <person name="Rakotoarivelo A."/>
            <person name="Olsen R.A."/>
            <person name="Prost S."/>
            <person name="Tunstall T."/>
            <person name="Ryder O.A."/>
            <person name="Dalen L."/>
            <person name="Bruford M.W."/>
        </authorList>
    </citation>
    <scope>NUCLEOTIDE SEQUENCE [LARGE SCALE GENOMIC DNA]</scope>
    <source>
        <strain evidence="1">SBR-YM</strain>
        <tissue evidence="1">Skin</tissue>
    </source>
</reference>
<sequence>MSIQPQNSRLMCFVAYSGPYRTTQPHTQTHWQLRGQGRGTPFRLLAEGCICWRVATTAQASALMGALLGGVFGNEHWLSVSVGRQFGLKWECCLALWCCLYERYLHFVLSFVLVLPEILSHQLRKRIPWGRNAFFCFWKPRLFSL</sequence>
<dbReference type="EMBL" id="JACDTQ010004225">
    <property type="protein sequence ID" value="KAF5910361.1"/>
    <property type="molecule type" value="Genomic_DNA"/>
</dbReference>
<evidence type="ECO:0000313" key="2">
    <source>
        <dbReference type="Proteomes" id="UP000551758"/>
    </source>
</evidence>
<name>A0A7J7E3V8_DICBM</name>